<keyword evidence="3" id="KW-1185">Reference proteome</keyword>
<dbReference type="AlphaFoldDB" id="A0A927F7G6"/>
<proteinExistence type="predicted"/>
<reference evidence="2" key="1">
    <citation type="submission" date="2020-09" db="EMBL/GenBank/DDBJ databases">
        <title>Pelagicoccus enzymogenes sp. nov. with an EPS production, isolated from marine sediment.</title>
        <authorList>
            <person name="Feng X."/>
        </authorList>
    </citation>
    <scope>NUCLEOTIDE SEQUENCE</scope>
    <source>
        <strain evidence="2">NFK12</strain>
    </source>
</reference>
<dbReference type="Proteomes" id="UP000622317">
    <property type="component" value="Unassembled WGS sequence"/>
</dbReference>
<dbReference type="EMBL" id="JACYFG010000006">
    <property type="protein sequence ID" value="MBD5778626.1"/>
    <property type="molecule type" value="Genomic_DNA"/>
</dbReference>
<gene>
    <name evidence="2" type="ORF">IEN85_03930</name>
</gene>
<evidence type="ECO:0000313" key="2">
    <source>
        <dbReference type="EMBL" id="MBD5778626.1"/>
    </source>
</evidence>
<keyword evidence="1" id="KW-0732">Signal</keyword>
<evidence type="ECO:0008006" key="4">
    <source>
        <dbReference type="Google" id="ProtNLM"/>
    </source>
</evidence>
<dbReference type="RefSeq" id="WP_191615759.1">
    <property type="nucleotide sequence ID" value="NZ_JACYFG010000006.1"/>
</dbReference>
<sequence length="163" mass="18702">MRIFQILAVAVASPFFCAASDYMDSVLTNLQGVGLEIRQLNIQSDVFELTYDDVEKQALKSLEDFDVRLLSSMELDVMPGQPYLEVAIDVAHVQGPSHLYMVKLELREMAQLERPKDRTVSMSLATWERKMMGVANRPEKITEELDSLLRMFSDEFHTHNMDE</sequence>
<protein>
    <recommendedName>
        <fullName evidence="4">Secreted protein</fullName>
    </recommendedName>
</protein>
<name>A0A927F7G6_9BACT</name>
<organism evidence="2 3">
    <name type="scientific">Pelagicoccus enzymogenes</name>
    <dbReference type="NCBI Taxonomy" id="2773457"/>
    <lineage>
        <taxon>Bacteria</taxon>
        <taxon>Pseudomonadati</taxon>
        <taxon>Verrucomicrobiota</taxon>
        <taxon>Opitutia</taxon>
        <taxon>Puniceicoccales</taxon>
        <taxon>Pelagicoccaceae</taxon>
        <taxon>Pelagicoccus</taxon>
    </lineage>
</organism>
<evidence type="ECO:0000313" key="3">
    <source>
        <dbReference type="Proteomes" id="UP000622317"/>
    </source>
</evidence>
<accession>A0A927F7G6</accession>
<comment type="caution">
    <text evidence="2">The sequence shown here is derived from an EMBL/GenBank/DDBJ whole genome shotgun (WGS) entry which is preliminary data.</text>
</comment>
<feature type="chain" id="PRO_5037158216" description="Secreted protein" evidence="1">
    <location>
        <begin position="19"/>
        <end position="163"/>
    </location>
</feature>
<evidence type="ECO:0000256" key="1">
    <source>
        <dbReference type="SAM" id="SignalP"/>
    </source>
</evidence>
<feature type="signal peptide" evidence="1">
    <location>
        <begin position="1"/>
        <end position="18"/>
    </location>
</feature>